<dbReference type="Proteomes" id="UP000693942">
    <property type="component" value="Unassembled WGS sequence"/>
</dbReference>
<organism evidence="8 9">
    <name type="scientific">Fusarium oxysporum f. sp. raphani</name>
    <dbReference type="NCBI Taxonomy" id="96318"/>
    <lineage>
        <taxon>Eukaryota</taxon>
        <taxon>Fungi</taxon>
        <taxon>Dikarya</taxon>
        <taxon>Ascomycota</taxon>
        <taxon>Pezizomycotina</taxon>
        <taxon>Sordariomycetes</taxon>
        <taxon>Hypocreomycetidae</taxon>
        <taxon>Hypocreales</taxon>
        <taxon>Nectriaceae</taxon>
        <taxon>Fusarium</taxon>
        <taxon>Fusarium oxysporum species complex</taxon>
    </lineage>
</organism>
<evidence type="ECO:0000256" key="4">
    <source>
        <dbReference type="ARBA" id="ARBA00023136"/>
    </source>
</evidence>
<comment type="similarity">
    <text evidence="5">Belongs to the SAT4 family.</text>
</comment>
<keyword evidence="2 6" id="KW-0812">Transmembrane</keyword>
<feature type="transmembrane region" description="Helical" evidence="6">
    <location>
        <begin position="25"/>
        <end position="46"/>
    </location>
</feature>
<evidence type="ECO:0000313" key="9">
    <source>
        <dbReference type="Proteomes" id="UP000693942"/>
    </source>
</evidence>
<evidence type="ECO:0000256" key="1">
    <source>
        <dbReference type="ARBA" id="ARBA00004141"/>
    </source>
</evidence>
<feature type="transmembrane region" description="Helical" evidence="6">
    <location>
        <begin position="217"/>
        <end position="235"/>
    </location>
</feature>
<feature type="transmembrane region" description="Helical" evidence="6">
    <location>
        <begin position="137"/>
        <end position="157"/>
    </location>
</feature>
<evidence type="ECO:0000259" key="7">
    <source>
        <dbReference type="Pfam" id="PF20684"/>
    </source>
</evidence>
<sequence>MLTDHTQGSGAQAEDLPHDSRGPTLLAIFWSAVASSAMILGLRLYCKIRTGRGLWWDDYIALSSWVSLVIFISLETYLVVPLKYGSPDWDIPPENLALTATIAAAAYPFLLLSIMWSKTSFGVTLLRITTEWMKRAVWGLIISTNVFLGFSILIYYIQCTPVQALWDIRVKGKCWDRDIAMKYHVFSGVWSSAVDLTLVFFPWKILWGAQMLGREKWGIAIAMSMGIFAAVASSIKTAQLHLLSSTSTYKAVPVMYWGPIEIATTIIAASIPALRLLIKDVRTSARQHQRANEGRDSISRARCNLELHYVARLSSGRGSEDNIIPIAAGRGMEMTADASGVWKDSGAEKGTGPHGTNAV</sequence>
<dbReference type="Pfam" id="PF20684">
    <property type="entry name" value="Fung_rhodopsin"/>
    <property type="match status" value="1"/>
</dbReference>
<evidence type="ECO:0000256" key="3">
    <source>
        <dbReference type="ARBA" id="ARBA00022989"/>
    </source>
</evidence>
<feature type="transmembrane region" description="Helical" evidence="6">
    <location>
        <begin position="185"/>
        <end position="205"/>
    </location>
</feature>
<accession>A0A8J5PK35</accession>
<feature type="transmembrane region" description="Helical" evidence="6">
    <location>
        <begin position="58"/>
        <end position="80"/>
    </location>
</feature>
<comment type="caution">
    <text evidence="8">The sequence shown here is derived from an EMBL/GenBank/DDBJ whole genome shotgun (WGS) entry which is preliminary data.</text>
</comment>
<dbReference type="GO" id="GO:0016020">
    <property type="term" value="C:membrane"/>
    <property type="evidence" value="ECO:0007669"/>
    <property type="project" value="UniProtKB-SubCell"/>
</dbReference>
<keyword evidence="3 6" id="KW-1133">Transmembrane helix</keyword>
<reference evidence="8" key="1">
    <citation type="submission" date="2021-04" db="EMBL/GenBank/DDBJ databases">
        <title>First draft genome resource for Brassicaceae pathogens Fusarium oxysporum f. sp. raphani and Fusarium oxysporum f. sp. rapae.</title>
        <authorList>
            <person name="Asai S."/>
        </authorList>
    </citation>
    <scope>NUCLEOTIDE SEQUENCE</scope>
    <source>
        <strain evidence="8">Tf1262</strain>
    </source>
</reference>
<gene>
    <name evidence="8" type="ORF">Forpi1262_v013658</name>
</gene>
<dbReference type="InterPro" id="IPR052337">
    <property type="entry name" value="SAT4-like"/>
</dbReference>
<evidence type="ECO:0000256" key="6">
    <source>
        <dbReference type="SAM" id="Phobius"/>
    </source>
</evidence>
<feature type="domain" description="Rhodopsin" evidence="7">
    <location>
        <begin position="42"/>
        <end position="279"/>
    </location>
</feature>
<dbReference type="PANTHER" id="PTHR33048">
    <property type="entry name" value="PTH11-LIKE INTEGRAL MEMBRANE PROTEIN (AFU_ORTHOLOGUE AFUA_5G11245)"/>
    <property type="match status" value="1"/>
</dbReference>
<feature type="transmembrane region" description="Helical" evidence="6">
    <location>
        <begin position="96"/>
        <end position="116"/>
    </location>
</feature>
<comment type="subcellular location">
    <subcellularLocation>
        <location evidence="1">Membrane</location>
        <topology evidence="1">Multi-pass membrane protein</topology>
    </subcellularLocation>
</comment>
<keyword evidence="4 6" id="KW-0472">Membrane</keyword>
<evidence type="ECO:0000256" key="5">
    <source>
        <dbReference type="ARBA" id="ARBA00038359"/>
    </source>
</evidence>
<evidence type="ECO:0000256" key="2">
    <source>
        <dbReference type="ARBA" id="ARBA00022692"/>
    </source>
</evidence>
<feature type="transmembrane region" description="Helical" evidence="6">
    <location>
        <begin position="255"/>
        <end position="278"/>
    </location>
</feature>
<dbReference type="EMBL" id="JAELUR010000011">
    <property type="protein sequence ID" value="KAG7425459.1"/>
    <property type="molecule type" value="Genomic_DNA"/>
</dbReference>
<name>A0A8J5PK35_FUSOX</name>
<dbReference type="PANTHER" id="PTHR33048:SF42">
    <property type="entry name" value="INTEGRAL MEMBRANE PROTEIN"/>
    <property type="match status" value="1"/>
</dbReference>
<evidence type="ECO:0000313" key="8">
    <source>
        <dbReference type="EMBL" id="KAG7425459.1"/>
    </source>
</evidence>
<protein>
    <recommendedName>
        <fullName evidence="7">Rhodopsin domain-containing protein</fullName>
    </recommendedName>
</protein>
<proteinExistence type="inferred from homology"/>
<dbReference type="InterPro" id="IPR049326">
    <property type="entry name" value="Rhodopsin_dom_fungi"/>
</dbReference>
<dbReference type="AlphaFoldDB" id="A0A8J5PK35"/>